<accession>A0A222VJG4</accession>
<dbReference type="InterPro" id="IPR009061">
    <property type="entry name" value="DNA-bd_dom_put_sf"/>
</dbReference>
<dbReference type="KEGG" id="pmad:BAY61_02455"/>
<evidence type="ECO:0000313" key="1">
    <source>
        <dbReference type="EMBL" id="SDC74234.1"/>
    </source>
</evidence>
<name>A0A222VJG4_9PSEU</name>
<reference evidence="1 2" key="1">
    <citation type="submission" date="2016-10" db="EMBL/GenBank/DDBJ databases">
        <authorList>
            <person name="de Groot N.N."/>
        </authorList>
    </citation>
    <scope>NUCLEOTIDE SEQUENCE [LARGE SCALE GENOMIC DNA]</scope>
    <source>
        <strain evidence="1 2">CGMCC 4.5506</strain>
    </source>
</reference>
<dbReference type="Gene3D" id="1.10.1660.10">
    <property type="match status" value="1"/>
</dbReference>
<dbReference type="AlphaFoldDB" id="A0A222VJG4"/>
<sequence>MGTGDAARLLGVHRTTLLRWWQDEKVQPLYTTPGGQARWLMSDLRTQLGGHWARHNDEEA</sequence>
<organism evidence="1 2">
    <name type="scientific">Prauserella marina</name>
    <dbReference type="NCBI Taxonomy" id="530584"/>
    <lineage>
        <taxon>Bacteria</taxon>
        <taxon>Bacillati</taxon>
        <taxon>Actinomycetota</taxon>
        <taxon>Actinomycetes</taxon>
        <taxon>Pseudonocardiales</taxon>
        <taxon>Pseudonocardiaceae</taxon>
        <taxon>Prauserella</taxon>
    </lineage>
</organism>
<protein>
    <submittedName>
        <fullName evidence="1">Uncharacterized protein</fullName>
    </submittedName>
</protein>
<evidence type="ECO:0000313" key="2">
    <source>
        <dbReference type="Proteomes" id="UP000199494"/>
    </source>
</evidence>
<dbReference type="RefSeq" id="WP_091801982.1">
    <property type="nucleotide sequence ID" value="NZ_CP016353.1"/>
</dbReference>
<dbReference type="EMBL" id="FMZE01000003">
    <property type="protein sequence ID" value="SDC74234.1"/>
    <property type="molecule type" value="Genomic_DNA"/>
</dbReference>
<dbReference type="Proteomes" id="UP000199494">
    <property type="component" value="Unassembled WGS sequence"/>
</dbReference>
<proteinExistence type="predicted"/>
<gene>
    <name evidence="1" type="ORF">SAMN05421630_103447</name>
</gene>
<keyword evidence="2" id="KW-1185">Reference proteome</keyword>
<dbReference type="SUPFAM" id="SSF46955">
    <property type="entry name" value="Putative DNA-binding domain"/>
    <property type="match status" value="1"/>
</dbReference>